<accession>A0A1B6JLJ6</accession>
<organism evidence="1">
    <name type="scientific">Homalodisca liturata</name>
    <dbReference type="NCBI Taxonomy" id="320908"/>
    <lineage>
        <taxon>Eukaryota</taxon>
        <taxon>Metazoa</taxon>
        <taxon>Ecdysozoa</taxon>
        <taxon>Arthropoda</taxon>
        <taxon>Hexapoda</taxon>
        <taxon>Insecta</taxon>
        <taxon>Pterygota</taxon>
        <taxon>Neoptera</taxon>
        <taxon>Paraneoptera</taxon>
        <taxon>Hemiptera</taxon>
        <taxon>Auchenorrhyncha</taxon>
        <taxon>Membracoidea</taxon>
        <taxon>Cicadellidae</taxon>
        <taxon>Cicadellinae</taxon>
        <taxon>Proconiini</taxon>
        <taxon>Homalodisca</taxon>
    </lineage>
</organism>
<sequence length="551" mass="61493">METATEQLVTEQITPLALQRLWARRLNGSIIHEESDIAELLLDHDVFPSAQVEDVEAVSKSRACSPVPCFQPRTPELEYDALFNGFTYEEQDLNADIPGLCVPEPVESRSQLLDGATLRDIPALYHVPALQSHELAVVGVWVDPRVVTGFKYRVRPLEEKRGKYYFGGRALELQSIGRGYSRRFTFQPNNGRLNDNDNYFWSDSRPDGFTFELEVVSVGDKFTVFDANNVAVAIMEVVDTQTPQEEVDHTVLKDGTIQKTVKVQMLGKVEWFESCAASVVPVSGTAVATRAKNGRSACVVRVTRAMLGSHPRKGFTLVPGINNKQRSTVVHGKNIGDVPTRYTIFGLEPYEIPVIGTYIDPRIVTGFEYRVRMAGPPRKHFFQGRALRLISIGAGYGKRITFTPDRLNEPNNYFWSDTHPDGLGFEPRAVHVGQRFYISAGGLRLGEADVFRADAPQYEERQELVQTKDGTTIIKYIYIDVTCHVTMDTTRAGLLSSAADSHTMRVSGTAVVARAPRQSCAKLLRVENIGLDSQLNLLFVIQQAELTFHPV</sequence>
<evidence type="ECO:0000313" key="1">
    <source>
        <dbReference type="EMBL" id="JAS99763.1"/>
    </source>
</evidence>
<protein>
    <submittedName>
        <fullName evidence="1">Uncharacterized protein</fullName>
    </submittedName>
</protein>
<name>A0A1B6JLJ6_9HEMI</name>
<dbReference type="EMBL" id="GECU01007943">
    <property type="protein sequence ID" value="JAS99763.1"/>
    <property type="molecule type" value="Transcribed_RNA"/>
</dbReference>
<proteinExistence type="predicted"/>
<dbReference type="AlphaFoldDB" id="A0A1B6JLJ6"/>
<gene>
    <name evidence="1" type="ORF">g.42276</name>
</gene>
<reference evidence="1" key="1">
    <citation type="submission" date="2015-11" db="EMBL/GenBank/DDBJ databases">
        <title>De novo transcriptome assembly of four potential Pierce s Disease insect vectors from Arizona vineyards.</title>
        <authorList>
            <person name="Tassone E.E."/>
        </authorList>
    </citation>
    <scope>NUCLEOTIDE SEQUENCE</scope>
</reference>